<protein>
    <submittedName>
        <fullName evidence="1">Uncharacterized protein</fullName>
    </submittedName>
</protein>
<evidence type="ECO:0000313" key="1">
    <source>
        <dbReference type="EMBL" id="CUN35717.1"/>
    </source>
</evidence>
<reference evidence="1 2" key="1">
    <citation type="submission" date="2015-09" db="EMBL/GenBank/DDBJ databases">
        <authorList>
            <consortium name="Pathogen Informatics"/>
        </authorList>
    </citation>
    <scope>NUCLEOTIDE SEQUENCE [LARGE SCALE GENOMIC DNA]</scope>
    <source>
        <strain evidence="1 2">2789STDY5608866</strain>
    </source>
</reference>
<sequence>MVTEKVKGVISCPICKKGKVIAYESASGKSSVGCHNCGRYLLVDWDKMTAVENKACKNAYKMVVNN</sequence>
<accession>A0A173WB88</accession>
<dbReference type="RefSeq" id="WP_055180037.1">
    <property type="nucleotide sequence ID" value="NZ_CABIWY010000001.1"/>
</dbReference>
<gene>
    <name evidence="1" type="ORF">ERS852423_00118</name>
</gene>
<evidence type="ECO:0000313" key="2">
    <source>
        <dbReference type="Proteomes" id="UP000095439"/>
    </source>
</evidence>
<organism evidence="1 2">
    <name type="scientific">Dorea longicatena</name>
    <dbReference type="NCBI Taxonomy" id="88431"/>
    <lineage>
        <taxon>Bacteria</taxon>
        <taxon>Bacillati</taxon>
        <taxon>Bacillota</taxon>
        <taxon>Clostridia</taxon>
        <taxon>Lachnospirales</taxon>
        <taxon>Lachnospiraceae</taxon>
        <taxon>Dorea</taxon>
    </lineage>
</organism>
<proteinExistence type="predicted"/>
<dbReference type="EMBL" id="CYYY01000001">
    <property type="protein sequence ID" value="CUN35717.1"/>
    <property type="molecule type" value="Genomic_DNA"/>
</dbReference>
<dbReference type="Proteomes" id="UP000095439">
    <property type="component" value="Unassembled WGS sequence"/>
</dbReference>
<dbReference type="AlphaFoldDB" id="A0A173WB88"/>
<name>A0A173WB88_9FIRM</name>